<dbReference type="Pfam" id="PF08450">
    <property type="entry name" value="SGL"/>
    <property type="match status" value="1"/>
</dbReference>
<dbReference type="Gene3D" id="2.120.10.30">
    <property type="entry name" value="TolB, C-terminal domain"/>
    <property type="match status" value="1"/>
</dbReference>
<protein>
    <submittedName>
        <fullName evidence="4">Lactonase</fullName>
        <ecNumber evidence="4">3.1.1.-</ecNumber>
    </submittedName>
</protein>
<name>A0A7W8CW22_9FIRM</name>
<evidence type="ECO:0000256" key="2">
    <source>
        <dbReference type="ARBA" id="ARBA00022801"/>
    </source>
</evidence>
<evidence type="ECO:0000259" key="3">
    <source>
        <dbReference type="Pfam" id="PF08450"/>
    </source>
</evidence>
<comment type="caution">
    <text evidence="4">The sequence shown here is derived from an EMBL/GenBank/DDBJ whole genome shotgun (WGS) entry which is preliminary data.</text>
</comment>
<proteinExistence type="inferred from homology"/>
<dbReference type="RefSeq" id="WP_183327532.1">
    <property type="nucleotide sequence ID" value="NZ_JACHHK010000002.1"/>
</dbReference>
<dbReference type="InterPro" id="IPR013658">
    <property type="entry name" value="SGL"/>
</dbReference>
<dbReference type="InterPro" id="IPR051262">
    <property type="entry name" value="SMP-30/CGR1_Lactonase"/>
</dbReference>
<dbReference type="EC" id="3.1.1.-" evidence="4"/>
<sequence length="322" mass="35751">MEKLVYPEGRSVYPIPENEKNLPTITAELFAKIPMDDVKPGLNILEGICFDRRGDMYLVDCPMGRIYKIDMPQGTVHLFKQLPEHMAPSAVKIHKDGRLFATIAASDHGSMIIVMDPETGEITNRIWENNGHMIDDMVFDAKGGFYCSDLEGTAADPCAGIFYIEPDEKTVHPVIPNGMAATNGIGLSLDGKNLYVTEFSRALLHRIGLSEDGLSPAPCESNVLYHFTGYEGPDSLCMDKDENLYVSMCSQGRFLIFNSFGIPIGQILIPGRDEGRMLKSTHIQIRPGTKEAYMCTADMKTGEAAVYRAEVFAEPFPSYQYQ</sequence>
<comment type="similarity">
    <text evidence="1">Belongs to the SMP-30/CGR1 family.</text>
</comment>
<evidence type="ECO:0000256" key="1">
    <source>
        <dbReference type="ARBA" id="ARBA00008853"/>
    </source>
</evidence>
<keyword evidence="5" id="KW-1185">Reference proteome</keyword>
<keyword evidence="2 4" id="KW-0378">Hydrolase</keyword>
<accession>A0A7W8CW22</accession>
<dbReference type="SUPFAM" id="SSF63829">
    <property type="entry name" value="Calcium-dependent phosphotriesterase"/>
    <property type="match status" value="1"/>
</dbReference>
<gene>
    <name evidence="4" type="ORF">HNQ47_000686</name>
</gene>
<dbReference type="EMBL" id="JACHHK010000002">
    <property type="protein sequence ID" value="MBB5182667.1"/>
    <property type="molecule type" value="Genomic_DNA"/>
</dbReference>
<reference evidence="4 5" key="1">
    <citation type="submission" date="2020-08" db="EMBL/GenBank/DDBJ databases">
        <title>Genomic Encyclopedia of Type Strains, Phase IV (KMG-IV): sequencing the most valuable type-strain genomes for metagenomic binning, comparative biology and taxonomic classification.</title>
        <authorList>
            <person name="Goeker M."/>
        </authorList>
    </citation>
    <scope>NUCLEOTIDE SEQUENCE [LARGE SCALE GENOMIC DNA]</scope>
    <source>
        <strain evidence="4 5">DSM 25799</strain>
    </source>
</reference>
<dbReference type="GO" id="GO:0016787">
    <property type="term" value="F:hydrolase activity"/>
    <property type="evidence" value="ECO:0007669"/>
    <property type="project" value="UniProtKB-KW"/>
</dbReference>
<dbReference type="PANTHER" id="PTHR47572">
    <property type="entry name" value="LIPOPROTEIN-RELATED"/>
    <property type="match status" value="1"/>
</dbReference>
<dbReference type="Proteomes" id="UP000539953">
    <property type="component" value="Unassembled WGS sequence"/>
</dbReference>
<dbReference type="InterPro" id="IPR011042">
    <property type="entry name" value="6-blade_b-propeller_TolB-like"/>
</dbReference>
<feature type="domain" description="SMP-30/Gluconolactonase/LRE-like region" evidence="3">
    <location>
        <begin position="46"/>
        <end position="271"/>
    </location>
</feature>
<dbReference type="AlphaFoldDB" id="A0A7W8CW22"/>
<evidence type="ECO:0000313" key="5">
    <source>
        <dbReference type="Proteomes" id="UP000539953"/>
    </source>
</evidence>
<evidence type="ECO:0000313" key="4">
    <source>
        <dbReference type="EMBL" id="MBB5182667.1"/>
    </source>
</evidence>
<dbReference type="PANTHER" id="PTHR47572:SF4">
    <property type="entry name" value="LACTONASE DRP35"/>
    <property type="match status" value="1"/>
</dbReference>
<organism evidence="4 5">
    <name type="scientific">Catenisphaera adipataccumulans</name>
    <dbReference type="NCBI Taxonomy" id="700500"/>
    <lineage>
        <taxon>Bacteria</taxon>
        <taxon>Bacillati</taxon>
        <taxon>Bacillota</taxon>
        <taxon>Erysipelotrichia</taxon>
        <taxon>Erysipelotrichales</taxon>
        <taxon>Erysipelotrichaceae</taxon>
        <taxon>Catenisphaera</taxon>
    </lineage>
</organism>